<sequence length="66" mass="7356">HHHLHSIPVDVSVAAFQLALSENRTDALVRLAPRLAQARLGSSLLSYLVRNNYPEVALLFAKDHRS</sequence>
<gene>
    <name evidence="1" type="ORF">KIPB_016034</name>
</gene>
<dbReference type="AlphaFoldDB" id="A0A9K3DCP3"/>
<feature type="non-terminal residue" evidence="1">
    <location>
        <position position="1"/>
    </location>
</feature>
<dbReference type="Proteomes" id="UP000265618">
    <property type="component" value="Unassembled WGS sequence"/>
</dbReference>
<evidence type="ECO:0000313" key="2">
    <source>
        <dbReference type="Proteomes" id="UP000265618"/>
    </source>
</evidence>
<protein>
    <recommendedName>
        <fullName evidence="3">Mic1 domain-containing protein</fullName>
    </recommendedName>
</protein>
<comment type="caution">
    <text evidence="1">The sequence shown here is derived from an EMBL/GenBank/DDBJ whole genome shotgun (WGS) entry which is preliminary data.</text>
</comment>
<name>A0A9K3DCP3_9EUKA</name>
<feature type="non-terminal residue" evidence="1">
    <location>
        <position position="66"/>
    </location>
</feature>
<keyword evidence="2" id="KW-1185">Reference proteome</keyword>
<dbReference type="OrthoDB" id="2320198at2759"/>
<reference evidence="1 2" key="1">
    <citation type="journal article" date="2018" name="PLoS ONE">
        <title>The draft genome of Kipferlia bialata reveals reductive genome evolution in fornicate parasites.</title>
        <authorList>
            <person name="Tanifuji G."/>
            <person name="Takabayashi S."/>
            <person name="Kume K."/>
            <person name="Takagi M."/>
            <person name="Nakayama T."/>
            <person name="Kamikawa R."/>
            <person name="Inagaki Y."/>
            <person name="Hashimoto T."/>
        </authorList>
    </citation>
    <scope>NUCLEOTIDE SEQUENCE [LARGE SCALE GENOMIC DNA]</scope>
    <source>
        <strain evidence="1">NY0173</strain>
    </source>
</reference>
<accession>A0A9K3DCP3</accession>
<proteinExistence type="predicted"/>
<evidence type="ECO:0008006" key="3">
    <source>
        <dbReference type="Google" id="ProtNLM"/>
    </source>
</evidence>
<dbReference type="EMBL" id="BDIP01009459">
    <property type="protein sequence ID" value="GIQ92331.1"/>
    <property type="molecule type" value="Genomic_DNA"/>
</dbReference>
<organism evidence="1 2">
    <name type="scientific">Kipferlia bialata</name>
    <dbReference type="NCBI Taxonomy" id="797122"/>
    <lineage>
        <taxon>Eukaryota</taxon>
        <taxon>Metamonada</taxon>
        <taxon>Carpediemonas-like organisms</taxon>
        <taxon>Kipferlia</taxon>
    </lineage>
</organism>
<evidence type="ECO:0000313" key="1">
    <source>
        <dbReference type="EMBL" id="GIQ92331.1"/>
    </source>
</evidence>